<gene>
    <name evidence="1" type="ORF">HMPREF9970_0678</name>
</gene>
<evidence type="ECO:0008006" key="3">
    <source>
        <dbReference type="Google" id="ProtNLM"/>
    </source>
</evidence>
<dbReference type="EMBL" id="AJGH01000061">
    <property type="protein sequence ID" value="EIC95910.1"/>
    <property type="molecule type" value="Genomic_DNA"/>
</dbReference>
<name>I0R8A2_9FIRM</name>
<dbReference type="Proteomes" id="UP000005039">
    <property type="component" value="Unassembled WGS sequence"/>
</dbReference>
<dbReference type="RefSeq" id="WP_008753898.1">
    <property type="nucleotide sequence ID" value="NZ_AJGH01000061.1"/>
</dbReference>
<evidence type="ECO:0000313" key="1">
    <source>
        <dbReference type="EMBL" id="EIC95910.1"/>
    </source>
</evidence>
<dbReference type="OrthoDB" id="3035406at2"/>
<dbReference type="eggNOG" id="ENOG502ZKM3">
    <property type="taxonomic scope" value="Bacteria"/>
</dbReference>
<sequence>MVRWTFSNKLKWSMELNEIVNFYLFNTPVDNVSVRGKTFKQLGWNKKRLTPLLKKNINFLSSNWIITTIKDIETQIKNKGQFEKVEFEEVAIHINNKKSNIDSFLYAIRCAIAHGSFAIRKHNNTTYYILENKDKGKIKSRMVIKEETLLAIINIVSNSKKFNK</sequence>
<accession>I0R8A2</accession>
<protein>
    <recommendedName>
        <fullName evidence="3">pEK499-p136 HEPN domain-containing protein</fullName>
    </recommendedName>
</protein>
<organism evidence="1 2">
    <name type="scientific">Lachnoanaerobaculum saburreum F0468</name>
    <dbReference type="NCBI Taxonomy" id="1095750"/>
    <lineage>
        <taxon>Bacteria</taxon>
        <taxon>Bacillati</taxon>
        <taxon>Bacillota</taxon>
        <taxon>Clostridia</taxon>
        <taxon>Lachnospirales</taxon>
        <taxon>Lachnospiraceae</taxon>
        <taxon>Lachnoanaerobaculum</taxon>
    </lineage>
</organism>
<comment type="caution">
    <text evidence="1">The sequence shown here is derived from an EMBL/GenBank/DDBJ whole genome shotgun (WGS) entry which is preliminary data.</text>
</comment>
<keyword evidence="2" id="KW-1185">Reference proteome</keyword>
<evidence type="ECO:0000313" key="2">
    <source>
        <dbReference type="Proteomes" id="UP000005039"/>
    </source>
</evidence>
<reference evidence="1 2" key="1">
    <citation type="submission" date="2012-03" db="EMBL/GenBank/DDBJ databases">
        <authorList>
            <person name="Durkin A.S."/>
            <person name="McCorrison J."/>
            <person name="Torralba M."/>
            <person name="Gillis M."/>
            <person name="Methe B."/>
            <person name="Sutton G."/>
            <person name="Nelson K.E."/>
        </authorList>
    </citation>
    <scope>NUCLEOTIDE SEQUENCE [LARGE SCALE GENOMIC DNA]</scope>
    <source>
        <strain evidence="1 2">F0468</strain>
    </source>
</reference>
<proteinExistence type="predicted"/>
<dbReference type="AlphaFoldDB" id="I0R8A2"/>